<dbReference type="InterPro" id="IPR009009">
    <property type="entry name" value="RlpA-like_DPBB"/>
</dbReference>
<reference evidence="6" key="1">
    <citation type="journal article" date="2009" name="BMC Biol.">
        <title>Aphids acquired symbiotic genes via lateral gene transfer.</title>
        <authorList>
            <person name="Nikoh N."/>
            <person name="Nakabachi A."/>
        </authorList>
    </citation>
    <scope>NUCLEOTIDE SEQUENCE</scope>
    <source>
        <strain evidence="6">ISO</strain>
    </source>
</reference>
<protein>
    <submittedName>
        <fullName evidence="6">Putative RlpA family protein</fullName>
    </submittedName>
</protein>
<dbReference type="GeneID" id="100163669"/>
<evidence type="ECO:0000256" key="2">
    <source>
        <dbReference type="ARBA" id="ARBA00022854"/>
    </source>
</evidence>
<dbReference type="OrthoDB" id="7769384at2759"/>
<evidence type="ECO:0000313" key="6">
    <source>
        <dbReference type="EMBL" id="BAH29783.1"/>
    </source>
</evidence>
<evidence type="ECO:0000256" key="4">
    <source>
        <dbReference type="SAM" id="SignalP"/>
    </source>
</evidence>
<keyword evidence="1" id="KW-0929">Antimicrobial</keyword>
<evidence type="ECO:0000313" key="7">
    <source>
        <dbReference type="EnsemblMetazoa" id="NP_001155924.1"/>
    </source>
</evidence>
<reference evidence="8" key="2">
    <citation type="submission" date="2010-06" db="EMBL/GenBank/DDBJ databases">
        <authorList>
            <person name="Jiang H."/>
            <person name="Abraham K."/>
            <person name="Ali S."/>
            <person name="Alsbrooks S.L."/>
            <person name="Anim B.N."/>
            <person name="Anosike U.S."/>
            <person name="Attaway T."/>
            <person name="Bandaranaike D.P."/>
            <person name="Battles P.K."/>
            <person name="Bell S.N."/>
            <person name="Bell A.V."/>
            <person name="Beltran B."/>
            <person name="Bickham C."/>
            <person name="Bustamante Y."/>
            <person name="Caleb T."/>
            <person name="Canada A."/>
            <person name="Cardenas V."/>
            <person name="Carter K."/>
            <person name="Chacko J."/>
            <person name="Chandrabose M.N."/>
            <person name="Chavez D."/>
            <person name="Chavez A."/>
            <person name="Chen L."/>
            <person name="Chu H.-S."/>
            <person name="Claassen K.J."/>
            <person name="Cockrell R."/>
            <person name="Collins M."/>
            <person name="Cooper J.A."/>
            <person name="Cree A."/>
            <person name="Curry S.M."/>
            <person name="Da Y."/>
            <person name="Dao M.D."/>
            <person name="Das B."/>
            <person name="Davila M.-L."/>
            <person name="Davy-Carroll L."/>
            <person name="Denson S."/>
            <person name="Dinh H."/>
            <person name="Ebong V.E."/>
            <person name="Edwards J.R."/>
            <person name="Egan A."/>
            <person name="El-Daye J."/>
            <person name="Escobedo L."/>
            <person name="Fernandez S."/>
            <person name="Fernando P.R."/>
            <person name="Flagg N."/>
            <person name="Forbes L.D."/>
            <person name="Fowler R.G."/>
            <person name="Fu Q."/>
            <person name="Gabisi R.A."/>
            <person name="Ganer J."/>
            <person name="Garbino Pronczuk A."/>
            <person name="Garcia R.M."/>
            <person name="Garner T."/>
            <person name="Garrett T.E."/>
            <person name="Gonzalez D.A."/>
            <person name="Hamid H."/>
            <person name="Hawkins E.S."/>
            <person name="Hirani K."/>
            <person name="Hogues M.E."/>
            <person name="Hollins B."/>
            <person name="Hsiao C.-H."/>
            <person name="Jabil R."/>
            <person name="James M.L."/>
            <person name="Jhangiani S.N."/>
            <person name="Johnson B."/>
            <person name="Johnson Q."/>
            <person name="Joshi V."/>
            <person name="Kalu J.B."/>
            <person name="Kam C."/>
            <person name="Kashfia A."/>
            <person name="Keebler J."/>
            <person name="Kisamo H."/>
            <person name="Kovar C.L."/>
            <person name="Lago L.A."/>
            <person name="Lai C.-Y."/>
            <person name="Laidlaw J."/>
            <person name="Lara F."/>
            <person name="Le T.-K."/>
            <person name="Lee S.L."/>
            <person name="Legall F.H."/>
            <person name="Lemon S.J."/>
            <person name="Lewis L.R."/>
            <person name="Li B."/>
            <person name="Liu Y."/>
            <person name="Liu Y.-S."/>
            <person name="Lopez J."/>
            <person name="Lozado R.J."/>
            <person name="Lu J."/>
            <person name="Madu R.C."/>
            <person name="Maheshwari M."/>
            <person name="Maheshwari R."/>
            <person name="Malloy K."/>
            <person name="Martinez E."/>
            <person name="Mathew T."/>
            <person name="Mercado I.C."/>
            <person name="Mercado C."/>
            <person name="Meyer B."/>
            <person name="Montgomery K."/>
            <person name="Morgan M.B."/>
            <person name="Munidasa M."/>
            <person name="Nazareth L.V."/>
            <person name="Nelson J."/>
            <person name="Ng B.M."/>
            <person name="Nguyen N.B."/>
            <person name="Nguyen P.Q."/>
            <person name="Nguyen T."/>
            <person name="Obregon M."/>
            <person name="Okwuonu G.O."/>
            <person name="Onwere C.G."/>
            <person name="Orozco G."/>
            <person name="Parra A."/>
            <person name="Patel S."/>
            <person name="Patil S."/>
            <person name="Perez A."/>
            <person name="Perez Y."/>
            <person name="Pham C."/>
            <person name="Primus E.L."/>
            <person name="Pu L.-L."/>
            <person name="Puazo M."/>
            <person name="Qin X."/>
            <person name="Quiroz J.B."/>
            <person name="Reese J."/>
            <person name="Richards S."/>
            <person name="Rives C.M."/>
            <person name="Robberts R."/>
            <person name="Ruiz S.J."/>
            <person name="Ruiz M.J."/>
            <person name="Santibanez J."/>
            <person name="Schneider B.W."/>
            <person name="Sisson I."/>
            <person name="Smith M."/>
            <person name="Sodergren E."/>
            <person name="Song X.-Z."/>
            <person name="Song B.B."/>
            <person name="Summersgill H."/>
            <person name="Thelus R."/>
            <person name="Thornton R.D."/>
            <person name="Trejos Z.Y."/>
            <person name="Usmani K."/>
            <person name="Vattathil S."/>
            <person name="Villasana D."/>
            <person name="Walker D.L."/>
            <person name="Wang S."/>
            <person name="Wang K."/>
            <person name="White C.S."/>
            <person name="Williams A.C."/>
            <person name="Williamson J."/>
            <person name="Wilson K."/>
            <person name="Woghiren I.O."/>
            <person name="Woodworth J.R."/>
            <person name="Worley K.C."/>
            <person name="Wright R.A."/>
            <person name="Wu W."/>
            <person name="Young L."/>
            <person name="Zhang L."/>
            <person name="Zhang J."/>
            <person name="Zhu Y."/>
            <person name="Muzny D.M."/>
            <person name="Weinstock G."/>
            <person name="Gibbs R.A."/>
        </authorList>
    </citation>
    <scope>NUCLEOTIDE SEQUENCE [LARGE SCALE GENOMIC DNA]</scope>
    <source>
        <strain evidence="8">LSR1</strain>
    </source>
</reference>
<organism evidence="6">
    <name type="scientific">Acyrthosiphon pisum</name>
    <name type="common">Pea aphid</name>
    <dbReference type="NCBI Taxonomy" id="7029"/>
    <lineage>
        <taxon>Eukaryota</taxon>
        <taxon>Metazoa</taxon>
        <taxon>Ecdysozoa</taxon>
        <taxon>Arthropoda</taxon>
        <taxon>Hexapoda</taxon>
        <taxon>Insecta</taxon>
        <taxon>Pterygota</taxon>
        <taxon>Neoptera</taxon>
        <taxon>Paraneoptera</taxon>
        <taxon>Hemiptera</taxon>
        <taxon>Sternorrhyncha</taxon>
        <taxon>Aphidomorpha</taxon>
        <taxon>Aphidoidea</taxon>
        <taxon>Aphididae</taxon>
        <taxon>Macrosiphini</taxon>
        <taxon>Acyrthosiphon</taxon>
    </lineage>
</organism>
<keyword evidence="2" id="KW-0960">Knottin</keyword>
<dbReference type="InterPro" id="IPR036908">
    <property type="entry name" value="RlpA-like_sf"/>
</dbReference>
<dbReference type="SMR" id="B9ZYY8"/>
<dbReference type="CDD" id="cd22268">
    <property type="entry name" value="DPBB_RlpA-like"/>
    <property type="match status" value="1"/>
</dbReference>
<dbReference type="SUPFAM" id="SSF57048">
    <property type="entry name" value="Gurmarin-like"/>
    <property type="match status" value="1"/>
</dbReference>
<gene>
    <name evidence="6" type="primary">rlpA</name>
    <name evidence="7" type="synonym">100163669</name>
</gene>
<reference evidence="7" key="3">
    <citation type="submission" date="2022-06" db="UniProtKB">
        <authorList>
            <consortium name="EnsemblMetazoa"/>
        </authorList>
    </citation>
    <scope>IDENTIFICATION</scope>
</reference>
<feature type="signal peptide" evidence="4">
    <location>
        <begin position="1"/>
        <end position="26"/>
    </location>
</feature>
<dbReference type="Gene3D" id="2.40.40.10">
    <property type="entry name" value="RlpA-like domain"/>
    <property type="match status" value="1"/>
</dbReference>
<dbReference type="EMBL" id="AB435384">
    <property type="protein sequence ID" value="BAH29783.1"/>
    <property type="molecule type" value="mRNA"/>
</dbReference>
<sequence length="220" mass="24111">MKETTVVWAKLFLILIILAKPLGLKAVNECKRLGNNSCRSHGECCSGFCFIEPGWALGVCKRLGTPKKSDGSNNGKNIEKNNGVHERIDDVFERGVCSYYKGPSITANGDVFDENEMTAAHRTLPFNTMVKVETMGTSVVVKINDRKTAADGKVMLLSRAAAESLNIDENTGPVQCQLKFVLDGSGCTPDYGDTCVLHHECCSQNCFREMFSDKGFCLPK</sequence>
<evidence type="ECO:0000259" key="5">
    <source>
        <dbReference type="Pfam" id="PF03330"/>
    </source>
</evidence>
<keyword evidence="3" id="KW-1015">Disulfide bond</keyword>
<dbReference type="AlphaFoldDB" id="B9ZYY8"/>
<dbReference type="InterPro" id="IPR009101">
    <property type="entry name" value="Gurmarin/antifun_pep"/>
</dbReference>
<keyword evidence="4" id="KW-0732">Signal</keyword>
<dbReference type="RefSeq" id="NP_001155924.1">
    <property type="nucleotide sequence ID" value="NM_001162452.1"/>
</dbReference>
<proteinExistence type="evidence at transcript level"/>
<dbReference type="KEGG" id="api:100163669"/>
<accession>B9ZYY8</accession>
<evidence type="ECO:0000313" key="8">
    <source>
        <dbReference type="Proteomes" id="UP000007819"/>
    </source>
</evidence>
<dbReference type="Pfam" id="PF03330">
    <property type="entry name" value="DPBB_1"/>
    <property type="match status" value="1"/>
</dbReference>
<dbReference type="Proteomes" id="UP000007819">
    <property type="component" value="Chromosome A1"/>
</dbReference>
<feature type="domain" description="RlpA-like protein double-psi beta-barrel" evidence="5">
    <location>
        <begin position="95"/>
        <end position="169"/>
    </location>
</feature>
<dbReference type="PANTHER" id="PTHR34183">
    <property type="entry name" value="ENDOLYTIC PEPTIDOGLYCAN TRANSGLYCOSYLASE RLPA"/>
    <property type="match status" value="1"/>
</dbReference>
<evidence type="ECO:0000256" key="3">
    <source>
        <dbReference type="ARBA" id="ARBA00023157"/>
    </source>
</evidence>
<name>B9ZYY8_ACYPI</name>
<dbReference type="PANTHER" id="PTHR34183:SF1">
    <property type="entry name" value="ENDOLYTIC PEPTIDOGLYCAN TRANSGLYCOSYLASE RLPA"/>
    <property type="match status" value="1"/>
</dbReference>
<keyword evidence="8" id="KW-1185">Reference proteome</keyword>
<evidence type="ECO:0000256" key="1">
    <source>
        <dbReference type="ARBA" id="ARBA00022529"/>
    </source>
</evidence>
<dbReference type="CTD" id="100163669"/>
<dbReference type="EnsemblMetazoa" id="NM_001162452.1">
    <property type="protein sequence ID" value="NP_001155924.1"/>
    <property type="gene ID" value="GeneID_100163669"/>
</dbReference>
<feature type="chain" id="PRO_5002895894" evidence="4">
    <location>
        <begin position="27"/>
        <end position="220"/>
    </location>
</feature>